<sequence length="68" mass="7834">MARLASHFPWEKGYAREVILSVCRLCVCGPDIIRMRSGNFDQKPQYRRINSWANLGSTDQDFGLCRAQ</sequence>
<evidence type="ECO:0000313" key="1">
    <source>
        <dbReference type="EMBL" id="GHO46701.1"/>
    </source>
</evidence>
<dbReference type="EMBL" id="BNJF01000002">
    <property type="protein sequence ID" value="GHO46701.1"/>
    <property type="molecule type" value="Genomic_DNA"/>
</dbReference>
<evidence type="ECO:0000313" key="2">
    <source>
        <dbReference type="Proteomes" id="UP000612362"/>
    </source>
</evidence>
<reference evidence="1" key="1">
    <citation type="submission" date="2020-10" db="EMBL/GenBank/DDBJ databases">
        <title>Taxonomic study of unclassified bacteria belonging to the class Ktedonobacteria.</title>
        <authorList>
            <person name="Yabe S."/>
            <person name="Wang C.M."/>
            <person name="Zheng Y."/>
            <person name="Sakai Y."/>
            <person name="Cavaletti L."/>
            <person name="Monciardini P."/>
            <person name="Donadio S."/>
        </authorList>
    </citation>
    <scope>NUCLEOTIDE SEQUENCE</scope>
    <source>
        <strain evidence="1">SOSP1-1</strain>
    </source>
</reference>
<dbReference type="Proteomes" id="UP000612362">
    <property type="component" value="Unassembled WGS sequence"/>
</dbReference>
<dbReference type="AlphaFoldDB" id="A0A8J3I0S3"/>
<protein>
    <submittedName>
        <fullName evidence="1">Uncharacterized protein</fullName>
    </submittedName>
</protein>
<proteinExistence type="predicted"/>
<gene>
    <name evidence="1" type="ORF">KSX_48640</name>
</gene>
<name>A0A8J3I0S3_9CHLR</name>
<organism evidence="1 2">
    <name type="scientific">Ktedonospora formicarum</name>
    <dbReference type="NCBI Taxonomy" id="2778364"/>
    <lineage>
        <taxon>Bacteria</taxon>
        <taxon>Bacillati</taxon>
        <taxon>Chloroflexota</taxon>
        <taxon>Ktedonobacteria</taxon>
        <taxon>Ktedonobacterales</taxon>
        <taxon>Ktedonobacteraceae</taxon>
        <taxon>Ktedonospora</taxon>
    </lineage>
</organism>
<comment type="caution">
    <text evidence="1">The sequence shown here is derived from an EMBL/GenBank/DDBJ whole genome shotgun (WGS) entry which is preliminary data.</text>
</comment>
<accession>A0A8J3I0S3</accession>
<keyword evidence="2" id="KW-1185">Reference proteome</keyword>